<dbReference type="GO" id="GO:0002161">
    <property type="term" value="F:aminoacyl-tRNA deacylase activity"/>
    <property type="evidence" value="ECO:0007669"/>
    <property type="project" value="InterPro"/>
</dbReference>
<dbReference type="Pfam" id="PF00133">
    <property type="entry name" value="tRNA-synt_1"/>
    <property type="match status" value="1"/>
</dbReference>
<dbReference type="InterPro" id="IPR033708">
    <property type="entry name" value="Anticodon_Ile_BEm"/>
</dbReference>
<evidence type="ECO:0000256" key="9">
    <source>
        <dbReference type="ARBA" id="ARBA00022840"/>
    </source>
</evidence>
<dbReference type="Gene3D" id="3.40.50.620">
    <property type="entry name" value="HUPs"/>
    <property type="match status" value="2"/>
</dbReference>
<comment type="domain">
    <text evidence="14">IleRS has two distinct active sites: one for aminoacylation and one for editing. The misactivated valine is translocated from the active site to the editing site, which sterically excludes the correctly activated isoleucine. The single editing site contains two valyl binding pockets, one specific for each substrate (Val-AMP or Val-tRNA(Ile)).</text>
</comment>
<feature type="binding site" evidence="14">
    <location>
        <position position="587"/>
    </location>
    <ligand>
        <name>L-isoleucyl-5'-AMP</name>
        <dbReference type="ChEBI" id="CHEBI:178002"/>
    </ligand>
</feature>
<dbReference type="GO" id="GO:0004822">
    <property type="term" value="F:isoleucine-tRNA ligase activity"/>
    <property type="evidence" value="ECO:0007669"/>
    <property type="project" value="UniProtKB-UniRule"/>
</dbReference>
<feature type="binding site" evidence="14">
    <location>
        <position position="631"/>
    </location>
    <ligand>
        <name>ATP</name>
        <dbReference type="ChEBI" id="CHEBI:30616"/>
    </ligand>
</feature>
<dbReference type="Pfam" id="PF06827">
    <property type="entry name" value="zf-FPG_IleRS"/>
    <property type="match status" value="1"/>
</dbReference>
<evidence type="ECO:0000259" key="16">
    <source>
        <dbReference type="Pfam" id="PF06827"/>
    </source>
</evidence>
<name>A0A5C8NYZ0_9BURK</name>
<dbReference type="NCBIfam" id="TIGR00392">
    <property type="entry name" value="ileS"/>
    <property type="match status" value="1"/>
</dbReference>
<keyword evidence="10 14" id="KW-0648">Protein biosynthesis</keyword>
<dbReference type="InterPro" id="IPR014729">
    <property type="entry name" value="Rossmann-like_a/b/a_fold"/>
</dbReference>
<dbReference type="RefSeq" id="WP_147704135.1">
    <property type="nucleotide sequence ID" value="NZ_VDUY01000003.1"/>
</dbReference>
<feature type="short sequence motif" description="'HIGH' region" evidence="14">
    <location>
        <begin position="67"/>
        <end position="77"/>
    </location>
</feature>
<keyword evidence="4 14" id="KW-0963">Cytoplasm</keyword>
<keyword evidence="19" id="KW-1185">Reference proteome</keyword>
<keyword evidence="6 14" id="KW-0479">Metal-binding</keyword>
<dbReference type="FunFam" id="3.40.50.620:FF:000048">
    <property type="entry name" value="Isoleucine--tRNA ligase"/>
    <property type="match status" value="1"/>
</dbReference>
<dbReference type="InterPro" id="IPR009080">
    <property type="entry name" value="tRNAsynth_Ia_anticodon-bd"/>
</dbReference>
<dbReference type="InterPro" id="IPR002301">
    <property type="entry name" value="Ile-tRNA-ligase"/>
</dbReference>
<evidence type="ECO:0000256" key="6">
    <source>
        <dbReference type="ARBA" id="ARBA00022723"/>
    </source>
</evidence>
<dbReference type="InterPro" id="IPR002300">
    <property type="entry name" value="aa-tRNA-synth_Ia"/>
</dbReference>
<feature type="binding site" evidence="14">
    <location>
        <position position="922"/>
    </location>
    <ligand>
        <name>Zn(2+)</name>
        <dbReference type="ChEBI" id="CHEBI:29105"/>
    </ligand>
</feature>
<dbReference type="InterPro" id="IPR023585">
    <property type="entry name" value="Ile-tRNA-ligase_type1"/>
</dbReference>
<dbReference type="AlphaFoldDB" id="A0A5C8NYZ0"/>
<dbReference type="EC" id="6.1.1.5" evidence="14"/>
<keyword evidence="11 14" id="KW-0030">Aminoacyl-tRNA synthetase</keyword>
<evidence type="ECO:0000256" key="14">
    <source>
        <dbReference type="HAMAP-Rule" id="MF_02002"/>
    </source>
</evidence>
<dbReference type="GO" id="GO:0005524">
    <property type="term" value="F:ATP binding"/>
    <property type="evidence" value="ECO:0007669"/>
    <property type="project" value="UniProtKB-UniRule"/>
</dbReference>
<dbReference type="InterPro" id="IPR009008">
    <property type="entry name" value="Val/Leu/Ile-tRNA-synth_edit"/>
</dbReference>
<sequence length="956" mass="106900">MSEGKQGKPAASYRDTLNLPDTPFPMRGDLAKREPQWTKQWQEKGIYRAIREASKGRPVWVLHDGPPYANGDIHIGHAVNKILKDIIVKSRNMAGFDARYVPGWDCHGMPIEIQIEKQFGKNLPADEVQAKSRAYATEQIERQKKDFIRLGVLGDWDDPYKTMAFGNEADELRALGKILSRGYVFRGLKPVNWCFDCGSALAEAEVEYADRTDPSVDVGFPFVAGELPKLANAFGLPALPLERGYAVIWTTTPWTIPANQALNLHPEFDYALVRVADWQGAPALLVLAADLVEACLKRWKLDAEGQWEVLATCKGKALELIAFRHPFADRLSPVYLGDYVTLDSGTGLVHSSPAYGVEDFASCKQHGMKDEDILQPVLGDGTYASWLPDFAGLSIWDANPKIVEHIRAHGCLFSVEKYPHSYMHCWRHKTPIIYRASSQWFAGMDVKPNDGKETLRETALRGIEATRFYPAWGKARLHGMIANRPDWTLSRQRQWGVPMAFFVHKETGELHPRTPELIEAVAQRIQREGIEAWQRLDPRELLGDEAGHYVKNRDTLDVWFDSGTTHETVLRGSHEAQSTFPADMYLEGSDQHRGWFHSSLLTSSMLNGEPPYRALLTHGFVVDGQGRKMSKSVGNVIAPQKVSDTLGAEILRLWVASTDYSGELSISDEILKRVVEAYRRIRNTLRFLLANVSDFDPATDSVPLAQMLEIDRYALAMTAAWQKAIEVDYEAFEFHPAVAKMQTFCSEDLGAFYLDILKDRLYTTAPRSLARRSAQTALHAITDALLRVMAPILSFTAEEAWPLFAPGLWKAGGETIFAQTYHAFEAQPDAETLRAKWDTIRAVRAEVLKRLEEVRAAGGIGSSLQAEVVLKLHGDQHDAVASLGDDLRFVLIVSAARVERAASAQDAAIVVEPCGHQKCERCWHWREDVGADPGHPAICGRCVDNLHGDGEPREFA</sequence>
<dbReference type="SUPFAM" id="SSF47323">
    <property type="entry name" value="Anticodon-binding domain of a subclass of class I aminoacyl-tRNA synthetases"/>
    <property type="match status" value="1"/>
</dbReference>
<dbReference type="InterPro" id="IPR010663">
    <property type="entry name" value="Znf_FPG/IleRS"/>
</dbReference>
<dbReference type="FunFam" id="3.40.50.620:FF:000042">
    <property type="entry name" value="Isoleucine--tRNA ligase"/>
    <property type="match status" value="1"/>
</dbReference>
<evidence type="ECO:0000256" key="10">
    <source>
        <dbReference type="ARBA" id="ARBA00022917"/>
    </source>
</evidence>
<dbReference type="InterPro" id="IPR001412">
    <property type="entry name" value="aa-tRNA-synth_I_CS"/>
</dbReference>
<comment type="caution">
    <text evidence="18">The sequence shown here is derived from an EMBL/GenBank/DDBJ whole genome shotgun (WGS) entry which is preliminary data.</text>
</comment>
<evidence type="ECO:0000256" key="4">
    <source>
        <dbReference type="ARBA" id="ARBA00022490"/>
    </source>
</evidence>
<dbReference type="OrthoDB" id="9810365at2"/>
<dbReference type="PANTHER" id="PTHR42765">
    <property type="entry name" value="SOLEUCYL-TRNA SYNTHETASE"/>
    <property type="match status" value="1"/>
</dbReference>
<dbReference type="PANTHER" id="PTHR42765:SF1">
    <property type="entry name" value="ISOLEUCINE--TRNA LIGASE, MITOCHONDRIAL"/>
    <property type="match status" value="1"/>
</dbReference>
<keyword evidence="5 14" id="KW-0436">Ligase</keyword>
<comment type="catalytic activity">
    <reaction evidence="13 14">
        <text>tRNA(Ile) + L-isoleucine + ATP = L-isoleucyl-tRNA(Ile) + AMP + diphosphate</text>
        <dbReference type="Rhea" id="RHEA:11060"/>
        <dbReference type="Rhea" id="RHEA-COMP:9666"/>
        <dbReference type="Rhea" id="RHEA-COMP:9695"/>
        <dbReference type="ChEBI" id="CHEBI:30616"/>
        <dbReference type="ChEBI" id="CHEBI:33019"/>
        <dbReference type="ChEBI" id="CHEBI:58045"/>
        <dbReference type="ChEBI" id="CHEBI:78442"/>
        <dbReference type="ChEBI" id="CHEBI:78528"/>
        <dbReference type="ChEBI" id="CHEBI:456215"/>
        <dbReference type="EC" id="6.1.1.5"/>
    </reaction>
</comment>
<feature type="binding site" evidence="14">
    <location>
        <position position="942"/>
    </location>
    <ligand>
        <name>Zn(2+)</name>
        <dbReference type="ChEBI" id="CHEBI:29105"/>
    </ligand>
</feature>
<evidence type="ECO:0000256" key="1">
    <source>
        <dbReference type="ARBA" id="ARBA00004496"/>
    </source>
</evidence>
<dbReference type="SUPFAM" id="SSF50677">
    <property type="entry name" value="ValRS/IleRS/LeuRS editing domain"/>
    <property type="match status" value="1"/>
</dbReference>
<reference evidence="18 19" key="1">
    <citation type="submission" date="2019-06" db="EMBL/GenBank/DDBJ databases">
        <title>Quisquiliibacterium sp. nov., isolated from a maize field.</title>
        <authorList>
            <person name="Lin S.-Y."/>
            <person name="Tsai C.-F."/>
            <person name="Young C.-C."/>
        </authorList>
    </citation>
    <scope>NUCLEOTIDE SEQUENCE [LARGE SCALE GENOMIC DNA]</scope>
    <source>
        <strain evidence="18 19">CC-CFT501</strain>
    </source>
</reference>
<proteinExistence type="inferred from homology"/>
<keyword evidence="7 14" id="KW-0547">Nucleotide-binding</keyword>
<evidence type="ECO:0000256" key="13">
    <source>
        <dbReference type="ARBA" id="ARBA00048359"/>
    </source>
</evidence>
<evidence type="ECO:0000313" key="18">
    <source>
        <dbReference type="EMBL" id="TXL66224.1"/>
    </source>
</evidence>
<dbReference type="GO" id="GO:0008270">
    <property type="term" value="F:zinc ion binding"/>
    <property type="evidence" value="ECO:0007669"/>
    <property type="project" value="UniProtKB-UniRule"/>
</dbReference>
<dbReference type="InterPro" id="IPR050081">
    <property type="entry name" value="Ile-tRNA_ligase"/>
</dbReference>
<dbReference type="PROSITE" id="PS00178">
    <property type="entry name" value="AA_TRNA_LIGASE_I"/>
    <property type="match status" value="1"/>
</dbReference>
<dbReference type="Pfam" id="PF08264">
    <property type="entry name" value="Anticodon_1"/>
    <property type="match status" value="1"/>
</dbReference>
<dbReference type="EMBL" id="VDUY01000003">
    <property type="protein sequence ID" value="TXL66224.1"/>
    <property type="molecule type" value="Genomic_DNA"/>
</dbReference>
<feature type="binding site" evidence="14">
    <location>
        <position position="939"/>
    </location>
    <ligand>
        <name>Zn(2+)</name>
        <dbReference type="ChEBI" id="CHEBI:29105"/>
    </ligand>
</feature>
<feature type="domain" description="Zinc finger FPG/IleRS-type" evidence="16">
    <location>
        <begin position="917"/>
        <end position="945"/>
    </location>
</feature>
<dbReference type="GO" id="GO:0006428">
    <property type="term" value="P:isoleucyl-tRNA aminoacylation"/>
    <property type="evidence" value="ECO:0007669"/>
    <property type="project" value="UniProtKB-UniRule"/>
</dbReference>
<evidence type="ECO:0000256" key="5">
    <source>
        <dbReference type="ARBA" id="ARBA00022598"/>
    </source>
</evidence>
<evidence type="ECO:0000256" key="2">
    <source>
        <dbReference type="ARBA" id="ARBA00006887"/>
    </source>
</evidence>
<dbReference type="CDD" id="cd07960">
    <property type="entry name" value="Anticodon_Ia_Ile_BEm"/>
    <property type="match status" value="1"/>
</dbReference>
<gene>
    <name evidence="14 18" type="primary">ileS</name>
    <name evidence="18" type="ORF">FHP08_09140</name>
</gene>
<evidence type="ECO:0000256" key="7">
    <source>
        <dbReference type="ARBA" id="ARBA00022741"/>
    </source>
</evidence>
<dbReference type="PRINTS" id="PR00984">
    <property type="entry name" value="TRNASYNTHILE"/>
</dbReference>
<evidence type="ECO:0000256" key="8">
    <source>
        <dbReference type="ARBA" id="ARBA00022833"/>
    </source>
</evidence>
<comment type="function">
    <text evidence="12 14">Catalyzes the attachment of isoleucine to tRNA(Ile). As IleRS can inadvertently accommodate and process structurally similar amino acids such as valine, to avoid such errors it has two additional distinct tRNA(Ile)-dependent editing activities. One activity is designated as 'pretransfer' editing and involves the hydrolysis of activated Val-AMP. The other activity is designated 'posttransfer' editing and involves deacylation of mischarged Val-tRNA(Ile).</text>
</comment>
<dbReference type="SUPFAM" id="SSF52374">
    <property type="entry name" value="Nucleotidylyl transferase"/>
    <property type="match status" value="1"/>
</dbReference>
<feature type="short sequence motif" description="'KMSKS' region" evidence="14">
    <location>
        <begin position="628"/>
        <end position="632"/>
    </location>
</feature>
<keyword evidence="8 14" id="KW-0862">Zinc</keyword>
<organism evidence="18 19">
    <name type="scientific">Zeimonas arvi</name>
    <dbReference type="NCBI Taxonomy" id="2498847"/>
    <lineage>
        <taxon>Bacteria</taxon>
        <taxon>Pseudomonadati</taxon>
        <taxon>Pseudomonadota</taxon>
        <taxon>Betaproteobacteria</taxon>
        <taxon>Burkholderiales</taxon>
        <taxon>Burkholderiaceae</taxon>
        <taxon>Zeimonas</taxon>
    </lineage>
</organism>
<dbReference type="InterPro" id="IPR013155">
    <property type="entry name" value="M/V/L/I-tRNA-synth_anticd-bd"/>
</dbReference>
<protein>
    <recommendedName>
        <fullName evidence="14">Isoleucine--tRNA ligase</fullName>
        <ecNumber evidence="14">6.1.1.5</ecNumber>
    </recommendedName>
    <alternativeName>
        <fullName evidence="14">Isoleucyl-tRNA synthetase</fullName>
        <shortName evidence="14">IleRS</shortName>
    </alternativeName>
</protein>
<evidence type="ECO:0000256" key="12">
    <source>
        <dbReference type="ARBA" id="ARBA00025217"/>
    </source>
</evidence>
<comment type="similarity">
    <text evidence="2 14">Belongs to the class-I aminoacyl-tRNA synthetase family. IleS type 1 subfamily.</text>
</comment>
<dbReference type="GO" id="GO:0005829">
    <property type="term" value="C:cytosol"/>
    <property type="evidence" value="ECO:0007669"/>
    <property type="project" value="TreeGrafter"/>
</dbReference>
<feature type="domain" description="Methionyl/Valyl/Leucyl/Isoleucyl-tRNA synthetase anticodon-binding" evidence="17">
    <location>
        <begin position="711"/>
        <end position="869"/>
    </location>
</feature>
<comment type="cofactor">
    <cofactor evidence="14">
        <name>Zn(2+)</name>
        <dbReference type="ChEBI" id="CHEBI:29105"/>
    </cofactor>
    <text evidence="14">Binds 1 zinc ion per subunit.</text>
</comment>
<evidence type="ECO:0000256" key="3">
    <source>
        <dbReference type="ARBA" id="ARBA00011245"/>
    </source>
</evidence>
<feature type="binding site" evidence="14">
    <location>
        <position position="919"/>
    </location>
    <ligand>
        <name>Zn(2+)</name>
        <dbReference type="ChEBI" id="CHEBI:29105"/>
    </ligand>
</feature>
<dbReference type="GO" id="GO:0000049">
    <property type="term" value="F:tRNA binding"/>
    <property type="evidence" value="ECO:0007669"/>
    <property type="project" value="InterPro"/>
</dbReference>
<feature type="domain" description="Aminoacyl-tRNA synthetase class Ia" evidence="15">
    <location>
        <begin position="36"/>
        <end position="666"/>
    </location>
</feature>
<keyword evidence="9 14" id="KW-0067">ATP-binding</keyword>
<dbReference type="Gene3D" id="3.90.740.10">
    <property type="entry name" value="Valyl/Leucyl/Isoleucyl-tRNA synthetase, editing domain"/>
    <property type="match status" value="1"/>
</dbReference>
<accession>A0A5C8NYZ0</accession>
<evidence type="ECO:0000259" key="15">
    <source>
        <dbReference type="Pfam" id="PF00133"/>
    </source>
</evidence>
<evidence type="ECO:0000256" key="11">
    <source>
        <dbReference type="ARBA" id="ARBA00023146"/>
    </source>
</evidence>
<evidence type="ECO:0000313" key="19">
    <source>
        <dbReference type="Proteomes" id="UP000321548"/>
    </source>
</evidence>
<comment type="subcellular location">
    <subcellularLocation>
        <location evidence="1 14">Cytoplasm</location>
    </subcellularLocation>
</comment>
<dbReference type="Gene3D" id="1.10.730.20">
    <property type="match status" value="1"/>
</dbReference>
<dbReference type="HAMAP" id="MF_02002">
    <property type="entry name" value="Ile_tRNA_synth_type1"/>
    <property type="match status" value="1"/>
</dbReference>
<comment type="subunit">
    <text evidence="3 14">Monomer.</text>
</comment>
<dbReference type="Proteomes" id="UP000321548">
    <property type="component" value="Unassembled WGS sequence"/>
</dbReference>
<evidence type="ECO:0000259" key="17">
    <source>
        <dbReference type="Pfam" id="PF08264"/>
    </source>
</evidence>